<protein>
    <submittedName>
        <fullName evidence="1">Uncharacterized protein</fullName>
    </submittedName>
</protein>
<evidence type="ECO:0000313" key="1">
    <source>
        <dbReference type="EMBL" id="OAF61488.1"/>
    </source>
</evidence>
<dbReference type="RefSeq" id="XP_024326763.1">
    <property type="nucleotide sequence ID" value="XM_024465785.1"/>
</dbReference>
<dbReference type="GeneID" id="36285201"/>
<accession>A0A177AHE7</accession>
<dbReference type="EMBL" id="KV441389">
    <property type="protein sequence ID" value="OAF61488.1"/>
    <property type="molecule type" value="Genomic_DNA"/>
</dbReference>
<gene>
    <name evidence="1" type="ORF">VC83_02116</name>
</gene>
<name>A0A177AHE7_9PEZI</name>
<organism evidence="1">
    <name type="scientific">Pseudogymnoascus destructans</name>
    <dbReference type="NCBI Taxonomy" id="655981"/>
    <lineage>
        <taxon>Eukaryota</taxon>
        <taxon>Fungi</taxon>
        <taxon>Dikarya</taxon>
        <taxon>Ascomycota</taxon>
        <taxon>Pezizomycotina</taxon>
        <taxon>Leotiomycetes</taxon>
        <taxon>Thelebolales</taxon>
        <taxon>Thelebolaceae</taxon>
        <taxon>Pseudogymnoascus</taxon>
    </lineage>
</organism>
<proteinExistence type="predicted"/>
<reference evidence="1" key="1">
    <citation type="submission" date="2016-03" db="EMBL/GenBank/DDBJ databases">
        <title>Updated assembly of Pseudogymnoascus destructans, the fungus causing white-nose syndrome of bats.</title>
        <authorList>
            <person name="Palmer J.M."/>
            <person name="Drees K.P."/>
            <person name="Foster J.T."/>
            <person name="Lindner D.L."/>
        </authorList>
    </citation>
    <scope>NUCLEOTIDE SEQUENCE [LARGE SCALE GENOMIC DNA]</scope>
    <source>
        <strain evidence="1">20631-21</strain>
    </source>
</reference>
<dbReference type="AlphaFoldDB" id="A0A177AHE7"/>
<sequence length="131" mass="15496">MGGLWDWDELFTLLLQQLLRFDPLILFCCICLRWWRWEGGWEGGWGRFRAGTVDYWHETNDDTHASHSTRFSSHTRKQTPSLFTPRKFSTANNFLHNKPQKIIKHHFTFLVSRPFLDDGGFGREGILYFSG</sequence>
<dbReference type="Proteomes" id="UP000077154">
    <property type="component" value="Unassembled WGS sequence"/>
</dbReference>